<accession>A0ABV9JDC4</accession>
<proteinExistence type="predicted"/>
<gene>
    <name evidence="1" type="ORF">ACFO26_05865</name>
</gene>
<name>A0ABV9JDC4_9LACT</name>
<dbReference type="Pfam" id="PF04816">
    <property type="entry name" value="TrmK"/>
    <property type="match status" value="1"/>
</dbReference>
<dbReference type="PANTHER" id="PTHR38451:SF1">
    <property type="entry name" value="TRNA (ADENINE(22)-N(1))-METHYLTRANSFERASE"/>
    <property type="match status" value="1"/>
</dbReference>
<protein>
    <submittedName>
        <fullName evidence="1">tRNA (Adenine(22)-N(1))-methyltransferase</fullName>
    </submittedName>
</protein>
<dbReference type="PANTHER" id="PTHR38451">
    <property type="entry name" value="TRNA (ADENINE(22)-N(1))-METHYLTRANSFERASE"/>
    <property type="match status" value="1"/>
</dbReference>
<dbReference type="Proteomes" id="UP001595987">
    <property type="component" value="Unassembled WGS sequence"/>
</dbReference>
<reference evidence="2" key="1">
    <citation type="journal article" date="2019" name="Int. J. Syst. Evol. Microbiol.">
        <title>The Global Catalogue of Microorganisms (GCM) 10K type strain sequencing project: providing services to taxonomists for standard genome sequencing and annotation.</title>
        <authorList>
            <consortium name="The Broad Institute Genomics Platform"/>
            <consortium name="The Broad Institute Genome Sequencing Center for Infectious Disease"/>
            <person name="Wu L."/>
            <person name="Ma J."/>
        </authorList>
    </citation>
    <scope>NUCLEOTIDE SEQUENCE [LARGE SCALE GENOMIC DNA]</scope>
    <source>
        <strain evidence="2">CCUG 63287</strain>
    </source>
</reference>
<evidence type="ECO:0000313" key="1">
    <source>
        <dbReference type="EMBL" id="MFC4652431.1"/>
    </source>
</evidence>
<dbReference type="PIRSF" id="PIRSF018637">
    <property type="entry name" value="TrmK"/>
    <property type="match status" value="1"/>
</dbReference>
<dbReference type="EMBL" id="JBHSGD010000005">
    <property type="protein sequence ID" value="MFC4652431.1"/>
    <property type="molecule type" value="Genomic_DNA"/>
</dbReference>
<dbReference type="InterPro" id="IPR006901">
    <property type="entry name" value="TrmK"/>
</dbReference>
<comment type="caution">
    <text evidence="1">The sequence shown here is derived from an EMBL/GenBank/DDBJ whole genome shotgun (WGS) entry which is preliminary data.</text>
</comment>
<dbReference type="SUPFAM" id="SSF53335">
    <property type="entry name" value="S-adenosyl-L-methionine-dependent methyltransferases"/>
    <property type="match status" value="1"/>
</dbReference>
<dbReference type="Gene3D" id="3.40.50.150">
    <property type="entry name" value="Vaccinia Virus protein VP39"/>
    <property type="match status" value="1"/>
</dbReference>
<keyword evidence="2" id="KW-1185">Reference proteome</keyword>
<sequence length="229" mass="26179">MEKIKLSQRLQAVADLVPKGARVADIGSDHAFLPTYLVQNEIIDFSVAGEVIEGPFQIAQNHVNEFNLHNNIYVRLANGLLAIKKEDQIDTVVIAGMGGILISEILEAGKDNLSTVKQIILQPNKHEEVLRLWLSKNNFKIITEKILLENEKFYEIILCEIAQGNLTVLSKKEQIFGPFLSTEKSEIFRKKWEKELDTIDKILTRLPEKRTEKYKEIVEKRQQIMEALA</sequence>
<dbReference type="InterPro" id="IPR029063">
    <property type="entry name" value="SAM-dependent_MTases_sf"/>
</dbReference>
<dbReference type="RefSeq" id="WP_213534854.1">
    <property type="nucleotide sequence ID" value="NZ_BOVQ01000004.1"/>
</dbReference>
<evidence type="ECO:0000313" key="2">
    <source>
        <dbReference type="Proteomes" id="UP001595987"/>
    </source>
</evidence>
<organism evidence="1 2">
    <name type="scientific">Lactococcus nasutitermitis</name>
    <dbReference type="NCBI Taxonomy" id="1652957"/>
    <lineage>
        <taxon>Bacteria</taxon>
        <taxon>Bacillati</taxon>
        <taxon>Bacillota</taxon>
        <taxon>Bacilli</taxon>
        <taxon>Lactobacillales</taxon>
        <taxon>Streptococcaceae</taxon>
        <taxon>Lactococcus</taxon>
    </lineage>
</organism>
<dbReference type="Gene3D" id="1.10.287.1890">
    <property type="match status" value="1"/>
</dbReference>